<keyword evidence="1" id="KW-0560">Oxidoreductase</keyword>
<feature type="domain" description="Pyruvate/ketoisovalerate oxidoreductase catalytic" evidence="2">
    <location>
        <begin position="18"/>
        <end position="176"/>
    </location>
</feature>
<evidence type="ECO:0000313" key="4">
    <source>
        <dbReference type="Proteomes" id="UP001560267"/>
    </source>
</evidence>
<dbReference type="InterPro" id="IPR019752">
    <property type="entry name" value="Pyrv/ketoisovalerate_OxRed_cat"/>
</dbReference>
<evidence type="ECO:0000259" key="2">
    <source>
        <dbReference type="Pfam" id="PF01558"/>
    </source>
</evidence>
<accession>A0ABV3Y5L3</accession>
<protein>
    <submittedName>
        <fullName evidence="3">2-oxoacid:acceptor oxidoreductase family protein</fullName>
    </submittedName>
</protein>
<proteinExistence type="predicted"/>
<dbReference type="PANTHER" id="PTHR42730:SF1">
    <property type="entry name" value="2-OXOGLUTARATE SYNTHASE SUBUNIT KORC"/>
    <property type="match status" value="1"/>
</dbReference>
<dbReference type="SUPFAM" id="SSF53323">
    <property type="entry name" value="Pyruvate-ferredoxin oxidoreductase, PFOR, domain III"/>
    <property type="match status" value="1"/>
</dbReference>
<evidence type="ECO:0000313" key="3">
    <source>
        <dbReference type="EMBL" id="MEX6430852.1"/>
    </source>
</evidence>
<dbReference type="InterPro" id="IPR052554">
    <property type="entry name" value="2-oxoglutarate_synth_KorC"/>
</dbReference>
<sequence length="184" mass="19335">MAPTLPKDPLHVRLTGRGGQGIILAGAILAEGAMRDGNQVIEAHEYGPEARLGATKADITISHGFIAFPEVLTADVMLCLSRDGFLRYGQSLAHDGVGILDTAARDEFGDDPRLHFYQLRETARSLGDEIVINIVGLAVLAKLSGAISDIALAHAVTARVKPEFRALNESALAAGAALVSTLSV</sequence>
<organism evidence="3 4">
    <name type="scientific">Ferrimicrobium acidiphilum</name>
    <dbReference type="NCBI Taxonomy" id="121039"/>
    <lineage>
        <taxon>Bacteria</taxon>
        <taxon>Bacillati</taxon>
        <taxon>Actinomycetota</taxon>
        <taxon>Acidimicrobiia</taxon>
        <taxon>Acidimicrobiales</taxon>
        <taxon>Acidimicrobiaceae</taxon>
        <taxon>Ferrimicrobium</taxon>
    </lineage>
</organism>
<evidence type="ECO:0000256" key="1">
    <source>
        <dbReference type="ARBA" id="ARBA00023002"/>
    </source>
</evidence>
<gene>
    <name evidence="3" type="ORF">AB6A68_13560</name>
</gene>
<reference evidence="3 4" key="1">
    <citation type="submission" date="2024-07" db="EMBL/GenBank/DDBJ databases">
        <title>Draft Genome Sequence of Ferrimicrobium acidiphilum Strain YE2023, Isolated from a Pulp of Bioleach Reactor.</title>
        <authorList>
            <person name="Elkina Y.A."/>
            <person name="Bulaeva A.G."/>
            <person name="Beletsky A.V."/>
            <person name="Mardanov A.V."/>
        </authorList>
    </citation>
    <scope>NUCLEOTIDE SEQUENCE [LARGE SCALE GENOMIC DNA]</scope>
    <source>
        <strain evidence="3 4">YE2023</strain>
    </source>
</reference>
<dbReference type="InterPro" id="IPR002869">
    <property type="entry name" value="Pyrv_flavodox_OxRed_cen"/>
</dbReference>
<dbReference type="Pfam" id="PF01558">
    <property type="entry name" value="POR"/>
    <property type="match status" value="1"/>
</dbReference>
<comment type="caution">
    <text evidence="3">The sequence shown here is derived from an EMBL/GenBank/DDBJ whole genome shotgun (WGS) entry which is preliminary data.</text>
</comment>
<dbReference type="PANTHER" id="PTHR42730">
    <property type="entry name" value="2-OXOGLUTARATE SYNTHASE SUBUNIT KORC"/>
    <property type="match status" value="1"/>
</dbReference>
<dbReference type="Gene3D" id="3.40.920.10">
    <property type="entry name" value="Pyruvate-ferredoxin oxidoreductase, PFOR, domain III"/>
    <property type="match status" value="1"/>
</dbReference>
<keyword evidence="4" id="KW-1185">Reference proteome</keyword>
<dbReference type="EMBL" id="JBFSHR010000095">
    <property type="protein sequence ID" value="MEX6430852.1"/>
    <property type="molecule type" value="Genomic_DNA"/>
</dbReference>
<name>A0ABV3Y5L3_9ACTN</name>
<dbReference type="Proteomes" id="UP001560267">
    <property type="component" value="Unassembled WGS sequence"/>
</dbReference>